<evidence type="ECO:0000256" key="4">
    <source>
        <dbReference type="ARBA" id="ARBA00023029"/>
    </source>
</evidence>
<dbReference type="Proteomes" id="UP000324233">
    <property type="component" value="Chromosome"/>
</dbReference>
<dbReference type="InterPro" id="IPR035447">
    <property type="entry name" value="DNA_topo_I_N_sf"/>
</dbReference>
<dbReference type="InterPro" id="IPR013500">
    <property type="entry name" value="TopoI_cat_euk"/>
</dbReference>
<evidence type="ECO:0000256" key="1">
    <source>
        <dbReference type="ARBA" id="ARBA00000213"/>
    </source>
</evidence>
<dbReference type="InterPro" id="IPR011010">
    <property type="entry name" value="DNA_brk_join_enz"/>
</dbReference>
<evidence type="ECO:0000256" key="5">
    <source>
        <dbReference type="ARBA" id="ARBA00023125"/>
    </source>
</evidence>
<sequence>MRSNGSSKALEVDPKDVARAAGLRYSSDTRPGISRKRAGKGFRYLDPAGRTVKDEATLSRIRSLAIPPAWTGVWICPHETGHIQATGRDARGRKQYRYHPRWRTTRDDTKYGRMVAFSRVLPRIREQTDADLKLPGMPRRKVLAAVVRLLELSLIRVGNDEYARTNRSYGLTTIRNRHASVQGSTIRFKFRGKSGVAHEIEVDDPRLARIVRRCQELPDQELFGYVDEDGVVRDVSSSDVNEYLREIAGEQFTAKDYRTWAGTVLAALALQEFESFDSDAQAKKNVVRAIERVAERLGNTPSVCRKCYVHPAVIDSYLDGSMIKALQKRASRAIDESKGTLRPEEAAVMALIQNRLALEGRQRSD</sequence>
<dbReference type="GO" id="GO:0003677">
    <property type="term" value="F:DNA binding"/>
    <property type="evidence" value="ECO:0007669"/>
    <property type="project" value="UniProtKB-KW"/>
</dbReference>
<dbReference type="PROSITE" id="PS52038">
    <property type="entry name" value="TOPO_IB_2"/>
    <property type="match status" value="1"/>
</dbReference>
<evidence type="ECO:0000259" key="7">
    <source>
        <dbReference type="Pfam" id="PF01028"/>
    </source>
</evidence>
<dbReference type="GO" id="GO:0003917">
    <property type="term" value="F:DNA topoisomerase type I (single strand cut, ATP-independent) activity"/>
    <property type="evidence" value="ECO:0007669"/>
    <property type="project" value="UniProtKB-EC"/>
</dbReference>
<evidence type="ECO:0000313" key="9">
    <source>
        <dbReference type="EMBL" id="QEH37122.1"/>
    </source>
</evidence>
<dbReference type="CDD" id="cd00659">
    <property type="entry name" value="Topo_IB_C"/>
    <property type="match status" value="1"/>
</dbReference>
<evidence type="ECO:0000256" key="3">
    <source>
        <dbReference type="ARBA" id="ARBA00012891"/>
    </source>
</evidence>
<dbReference type="InterPro" id="IPR014711">
    <property type="entry name" value="TopoI_cat_a-hlx-sub_euk"/>
</dbReference>
<comment type="catalytic activity">
    <reaction evidence="1">
        <text>ATP-independent breakage of single-stranded DNA, followed by passage and rejoining.</text>
        <dbReference type="EC" id="5.6.2.1"/>
    </reaction>
</comment>
<evidence type="ECO:0000259" key="8">
    <source>
        <dbReference type="Pfam" id="PF21338"/>
    </source>
</evidence>
<keyword evidence="4" id="KW-0799">Topoisomerase</keyword>
<dbReference type="Gene3D" id="1.10.132.120">
    <property type="match status" value="1"/>
</dbReference>
<dbReference type="InterPro" id="IPR001631">
    <property type="entry name" value="TopoI"/>
</dbReference>
<dbReference type="Gene3D" id="3.30.66.10">
    <property type="entry name" value="DNA topoisomerase I domain"/>
    <property type="match status" value="1"/>
</dbReference>
<keyword evidence="10" id="KW-1185">Reference proteome</keyword>
<dbReference type="Pfam" id="PF01028">
    <property type="entry name" value="Topoisom_I"/>
    <property type="match status" value="1"/>
</dbReference>
<protein>
    <recommendedName>
        <fullName evidence="3">DNA topoisomerase</fullName>
        <ecNumber evidence="3">5.6.2.1</ecNumber>
    </recommendedName>
</protein>
<feature type="domain" description="DNA topoisomerase IB N-terminal" evidence="8">
    <location>
        <begin position="41"/>
        <end position="89"/>
    </location>
</feature>
<dbReference type="InterPro" id="IPR049331">
    <property type="entry name" value="Top1B_N_bact"/>
</dbReference>
<comment type="similarity">
    <text evidence="2">Belongs to the type IB topoisomerase family.</text>
</comment>
<name>A0A5B9W928_9BACT</name>
<keyword evidence="5" id="KW-0238">DNA-binding</keyword>
<organism evidence="9 10">
    <name type="scientific">Aquisphaera giovannonii</name>
    <dbReference type="NCBI Taxonomy" id="406548"/>
    <lineage>
        <taxon>Bacteria</taxon>
        <taxon>Pseudomonadati</taxon>
        <taxon>Planctomycetota</taxon>
        <taxon>Planctomycetia</taxon>
        <taxon>Isosphaerales</taxon>
        <taxon>Isosphaeraceae</taxon>
        <taxon>Aquisphaera</taxon>
    </lineage>
</organism>
<feature type="domain" description="DNA topoisomerase I catalytic core eukaryotic-type" evidence="7">
    <location>
        <begin position="102"/>
        <end position="331"/>
    </location>
</feature>
<dbReference type="Pfam" id="PF21338">
    <property type="entry name" value="Top1B_N_bact"/>
    <property type="match status" value="1"/>
</dbReference>
<dbReference type="SUPFAM" id="SSF56349">
    <property type="entry name" value="DNA breaking-rejoining enzymes"/>
    <property type="match status" value="1"/>
</dbReference>
<dbReference type="EMBL" id="CP042997">
    <property type="protein sequence ID" value="QEH37122.1"/>
    <property type="molecule type" value="Genomic_DNA"/>
</dbReference>
<accession>A0A5B9W928</accession>
<keyword evidence="6 9" id="KW-0413">Isomerase</keyword>
<evidence type="ECO:0000313" key="10">
    <source>
        <dbReference type="Proteomes" id="UP000324233"/>
    </source>
</evidence>
<reference evidence="9 10" key="1">
    <citation type="submission" date="2019-08" db="EMBL/GenBank/DDBJ databases">
        <title>Deep-cultivation of Planctomycetes and their phenomic and genomic characterization uncovers novel biology.</title>
        <authorList>
            <person name="Wiegand S."/>
            <person name="Jogler M."/>
            <person name="Boedeker C."/>
            <person name="Pinto D."/>
            <person name="Vollmers J."/>
            <person name="Rivas-Marin E."/>
            <person name="Kohn T."/>
            <person name="Peeters S.H."/>
            <person name="Heuer A."/>
            <person name="Rast P."/>
            <person name="Oberbeckmann S."/>
            <person name="Bunk B."/>
            <person name="Jeske O."/>
            <person name="Meyerdierks A."/>
            <person name="Storesund J.E."/>
            <person name="Kallscheuer N."/>
            <person name="Luecker S."/>
            <person name="Lage O.M."/>
            <person name="Pohl T."/>
            <person name="Merkel B.J."/>
            <person name="Hornburger P."/>
            <person name="Mueller R.-W."/>
            <person name="Bruemmer F."/>
            <person name="Labrenz M."/>
            <person name="Spormann A.M."/>
            <person name="Op den Camp H."/>
            <person name="Overmann J."/>
            <person name="Amann R."/>
            <person name="Jetten M.S.M."/>
            <person name="Mascher T."/>
            <person name="Medema M.H."/>
            <person name="Devos D.P."/>
            <person name="Kaster A.-K."/>
            <person name="Ovreas L."/>
            <person name="Rohde M."/>
            <person name="Galperin M.Y."/>
            <person name="Jogler C."/>
        </authorList>
    </citation>
    <scope>NUCLEOTIDE SEQUENCE [LARGE SCALE GENOMIC DNA]</scope>
    <source>
        <strain evidence="9 10">OJF2</strain>
    </source>
</reference>
<dbReference type="GO" id="GO:0006265">
    <property type="term" value="P:DNA topological change"/>
    <property type="evidence" value="ECO:0007669"/>
    <property type="project" value="InterPro"/>
</dbReference>
<dbReference type="AlphaFoldDB" id="A0A5B9W928"/>
<dbReference type="Gene3D" id="3.90.15.10">
    <property type="entry name" value="Topoisomerase I, Chain A, domain 3"/>
    <property type="match status" value="1"/>
</dbReference>
<gene>
    <name evidence="9" type="ORF">OJF2_57090</name>
</gene>
<dbReference type="KEGG" id="agv:OJF2_57090"/>
<dbReference type="PRINTS" id="PR00416">
    <property type="entry name" value="EUTPISMRASEI"/>
</dbReference>
<evidence type="ECO:0000256" key="2">
    <source>
        <dbReference type="ARBA" id="ARBA00006645"/>
    </source>
</evidence>
<dbReference type="SUPFAM" id="SSF55869">
    <property type="entry name" value="DNA topoisomerase I domain"/>
    <property type="match status" value="1"/>
</dbReference>
<evidence type="ECO:0000256" key="6">
    <source>
        <dbReference type="ARBA" id="ARBA00023235"/>
    </source>
</evidence>
<proteinExistence type="inferred from homology"/>
<dbReference type="EC" id="5.6.2.1" evidence="3"/>